<sequence>MNSQNLLVELLTEELPPKALRKLAAAFAEGIERSLCRQNLATEASCATVFATPRRLAIHLTAVLAQAPEQPVSQKLMPVQVGLDAQGQATPALLKKLAALGAEATVVPQLRQIREGKSNVLFLDRTQPGESLADGLQIALNEVVQQLPIPRVMAYQLADGWQNVHFVRPVHGLLVLHGDAIIPIQAFGLVASSMTQGHRFEAKTEHLMIGHADHYEARLQTDGAVIPHFDRRYELIWHELQATAASLDLRVIEDTALLDEVTALAERPNILVGSFPAEFLQVPAECLILTMKANQKYFPLVDAAGQLANRFLIVANITPTDATNIITGNERVVRSRLADAQFFFEQDRKTTLASRLPGLDKVIYHHQLGSQGERIAYLCRLAQAFATQLGNDALAKQAKQAASLAKADLLTDMVGEFPELQGIMGRYYAQYEGISDAIAFAIEDHYKPRFAGDELPRNLVGVCVALADKLETLVSMFSIGLTSSGDKDPYGLRRHALGTIRILIEKNLPLSLDELLATTIAILGDPVTSHVRPVSPQLASQLQEFFFDRLAYNLREQGYRPQEIEAVLNLRPQHLYDIPKRLAAVRAFAALPEAASLAAANKRVSNILKKSNNADMSLQLANLREPAEITLYQVLSAIEKEVDAAFSNGDYVNALQKLAALKEPTDHFFDQVLVNCEDLLLRQTRLALLAKLQAAMNRVADIACLAG</sequence>
<dbReference type="GO" id="GO:0006420">
    <property type="term" value="P:arginyl-tRNA aminoacylation"/>
    <property type="evidence" value="ECO:0007669"/>
    <property type="project" value="InterPro"/>
</dbReference>
<evidence type="ECO:0000256" key="11">
    <source>
        <dbReference type="HAMAP-Rule" id="MF_00255"/>
    </source>
</evidence>
<keyword evidence="9 11" id="KW-0030">Aminoacyl-tRNA synthetase</keyword>
<evidence type="ECO:0000313" key="14">
    <source>
        <dbReference type="Proteomes" id="UP000198729"/>
    </source>
</evidence>
<keyword evidence="14" id="KW-1185">Reference proteome</keyword>
<evidence type="ECO:0000256" key="9">
    <source>
        <dbReference type="ARBA" id="ARBA00023146"/>
    </source>
</evidence>
<evidence type="ECO:0000259" key="12">
    <source>
        <dbReference type="Pfam" id="PF05746"/>
    </source>
</evidence>
<evidence type="ECO:0000256" key="8">
    <source>
        <dbReference type="ARBA" id="ARBA00022917"/>
    </source>
</evidence>
<protein>
    <recommendedName>
        <fullName evidence="11">Glycine--tRNA ligase beta subunit</fullName>
        <ecNumber evidence="11">6.1.1.14</ecNumber>
    </recommendedName>
    <alternativeName>
        <fullName evidence="11">Glycyl-tRNA synthetase beta subunit</fullName>
        <shortName evidence="11">GlyRS</shortName>
    </alternativeName>
</protein>
<comment type="subunit">
    <text evidence="3 11">Tetramer of two alpha and two beta subunits.</text>
</comment>
<comment type="subcellular location">
    <subcellularLocation>
        <location evidence="1 11">Cytoplasm</location>
    </subcellularLocation>
</comment>
<dbReference type="Pfam" id="PF02092">
    <property type="entry name" value="tRNA_synt_2f"/>
    <property type="match status" value="1"/>
</dbReference>
<evidence type="ECO:0000256" key="1">
    <source>
        <dbReference type="ARBA" id="ARBA00004496"/>
    </source>
</evidence>
<dbReference type="NCBIfam" id="TIGR00211">
    <property type="entry name" value="glyS"/>
    <property type="match status" value="1"/>
</dbReference>
<dbReference type="InterPro" id="IPR008909">
    <property type="entry name" value="DALR_anticod-bd"/>
</dbReference>
<dbReference type="AlphaFoldDB" id="A0A1G5SFB8"/>
<dbReference type="EMBL" id="FMWO01000041">
    <property type="protein sequence ID" value="SCZ85109.1"/>
    <property type="molecule type" value="Genomic_DNA"/>
</dbReference>
<dbReference type="PROSITE" id="PS50861">
    <property type="entry name" value="AA_TRNA_LIGASE_II_GLYAB"/>
    <property type="match status" value="1"/>
</dbReference>
<dbReference type="GO" id="GO:0004814">
    <property type="term" value="F:arginine-tRNA ligase activity"/>
    <property type="evidence" value="ECO:0007669"/>
    <property type="project" value="InterPro"/>
</dbReference>
<keyword evidence="6 11" id="KW-0547">Nucleotide-binding</keyword>
<evidence type="ECO:0000256" key="5">
    <source>
        <dbReference type="ARBA" id="ARBA00022598"/>
    </source>
</evidence>
<dbReference type="RefSeq" id="WP_090285120.1">
    <property type="nucleotide sequence ID" value="NZ_FMWO01000041.1"/>
</dbReference>
<evidence type="ECO:0000256" key="2">
    <source>
        <dbReference type="ARBA" id="ARBA00008226"/>
    </source>
</evidence>
<evidence type="ECO:0000256" key="10">
    <source>
        <dbReference type="ARBA" id="ARBA00047937"/>
    </source>
</evidence>
<dbReference type="HAMAP" id="MF_00255">
    <property type="entry name" value="Gly_tRNA_synth_beta"/>
    <property type="match status" value="1"/>
</dbReference>
<comment type="catalytic activity">
    <reaction evidence="10 11">
        <text>tRNA(Gly) + glycine + ATP = glycyl-tRNA(Gly) + AMP + diphosphate</text>
        <dbReference type="Rhea" id="RHEA:16013"/>
        <dbReference type="Rhea" id="RHEA-COMP:9664"/>
        <dbReference type="Rhea" id="RHEA-COMP:9683"/>
        <dbReference type="ChEBI" id="CHEBI:30616"/>
        <dbReference type="ChEBI" id="CHEBI:33019"/>
        <dbReference type="ChEBI" id="CHEBI:57305"/>
        <dbReference type="ChEBI" id="CHEBI:78442"/>
        <dbReference type="ChEBI" id="CHEBI:78522"/>
        <dbReference type="ChEBI" id="CHEBI:456215"/>
        <dbReference type="EC" id="6.1.1.14"/>
    </reaction>
</comment>
<accession>A0A1G5SFB8</accession>
<evidence type="ECO:0000256" key="3">
    <source>
        <dbReference type="ARBA" id="ARBA00011209"/>
    </source>
</evidence>
<name>A0A1G5SFB8_9PROT</name>
<dbReference type="PANTHER" id="PTHR30075">
    <property type="entry name" value="GLYCYL-TRNA SYNTHETASE"/>
    <property type="match status" value="1"/>
</dbReference>
<keyword evidence="4 11" id="KW-0963">Cytoplasm</keyword>
<keyword evidence="5 11" id="KW-0436">Ligase</keyword>
<dbReference type="InterPro" id="IPR006194">
    <property type="entry name" value="Gly-tRNA-synth_heterodimer"/>
</dbReference>
<dbReference type="PRINTS" id="PR01045">
    <property type="entry name" value="TRNASYNTHGB"/>
</dbReference>
<evidence type="ECO:0000313" key="13">
    <source>
        <dbReference type="EMBL" id="SCZ85109.1"/>
    </source>
</evidence>
<organism evidence="13 14">
    <name type="scientific">Nitrosomonas mobilis</name>
    <dbReference type="NCBI Taxonomy" id="51642"/>
    <lineage>
        <taxon>Bacteria</taxon>
        <taxon>Pseudomonadati</taxon>
        <taxon>Pseudomonadota</taxon>
        <taxon>Betaproteobacteria</taxon>
        <taxon>Nitrosomonadales</taxon>
        <taxon>Nitrosomonadaceae</taxon>
        <taxon>Nitrosomonas</taxon>
    </lineage>
</organism>
<dbReference type="GO" id="GO:0005524">
    <property type="term" value="F:ATP binding"/>
    <property type="evidence" value="ECO:0007669"/>
    <property type="project" value="UniProtKB-UniRule"/>
</dbReference>
<evidence type="ECO:0000256" key="4">
    <source>
        <dbReference type="ARBA" id="ARBA00022490"/>
    </source>
</evidence>
<feature type="domain" description="DALR anticodon binding" evidence="12">
    <location>
        <begin position="599"/>
        <end position="697"/>
    </location>
</feature>
<comment type="similarity">
    <text evidence="2 11">Belongs to the class-II aminoacyl-tRNA synthetase family.</text>
</comment>
<dbReference type="GO" id="GO:0004820">
    <property type="term" value="F:glycine-tRNA ligase activity"/>
    <property type="evidence" value="ECO:0007669"/>
    <property type="project" value="UniProtKB-UniRule"/>
</dbReference>
<dbReference type="SUPFAM" id="SSF109604">
    <property type="entry name" value="HD-domain/PDEase-like"/>
    <property type="match status" value="1"/>
</dbReference>
<reference evidence="13 14" key="1">
    <citation type="submission" date="2016-10" db="EMBL/GenBank/DDBJ databases">
        <authorList>
            <person name="de Groot N.N."/>
        </authorList>
    </citation>
    <scope>NUCLEOTIDE SEQUENCE [LARGE SCALE GENOMIC DNA]</scope>
    <source>
        <strain evidence="13">1</strain>
    </source>
</reference>
<dbReference type="GO" id="GO:0006426">
    <property type="term" value="P:glycyl-tRNA aminoacylation"/>
    <property type="evidence" value="ECO:0007669"/>
    <property type="project" value="UniProtKB-UniRule"/>
</dbReference>
<gene>
    <name evidence="11 13" type="primary">glyS</name>
    <name evidence="13" type="ORF">NSMM_340045</name>
</gene>
<dbReference type="OrthoDB" id="9775440at2"/>
<keyword evidence="7 11" id="KW-0067">ATP-binding</keyword>
<dbReference type="Proteomes" id="UP000198729">
    <property type="component" value="Unassembled WGS sequence"/>
</dbReference>
<dbReference type="EC" id="6.1.1.14" evidence="11"/>
<dbReference type="GO" id="GO:0005829">
    <property type="term" value="C:cytosol"/>
    <property type="evidence" value="ECO:0007669"/>
    <property type="project" value="TreeGrafter"/>
</dbReference>
<evidence type="ECO:0000256" key="7">
    <source>
        <dbReference type="ARBA" id="ARBA00022840"/>
    </source>
</evidence>
<dbReference type="STRING" id="51642.NSMM_340045"/>
<dbReference type="PANTHER" id="PTHR30075:SF2">
    <property type="entry name" value="GLYCINE--TRNA LIGASE, CHLOROPLASTIC_MITOCHONDRIAL 2"/>
    <property type="match status" value="1"/>
</dbReference>
<dbReference type="Pfam" id="PF05746">
    <property type="entry name" value="DALR_1"/>
    <property type="match status" value="1"/>
</dbReference>
<keyword evidence="8 11" id="KW-0648">Protein biosynthesis</keyword>
<dbReference type="InterPro" id="IPR015944">
    <property type="entry name" value="Gly-tRNA-synth_bsu"/>
</dbReference>
<proteinExistence type="inferred from homology"/>
<evidence type="ECO:0000256" key="6">
    <source>
        <dbReference type="ARBA" id="ARBA00022741"/>
    </source>
</evidence>